<dbReference type="Pfam" id="PF20584">
    <property type="entry name" value="DUF6787"/>
    <property type="match status" value="1"/>
</dbReference>
<dbReference type="EMBL" id="FONW01000008">
    <property type="protein sequence ID" value="SFF51067.1"/>
    <property type="molecule type" value="Genomic_DNA"/>
</dbReference>
<sequence>MFKQLKEKWEVESNLQLILIFIVFSISGSGALLVRKLVFHLVDYTPDWPFWLTAIVYILTIVPAYQIMLMIFGTLFGQFTFFWKFEKKLLRRFGIKLDD</sequence>
<keyword evidence="1" id="KW-1133">Transmembrane helix</keyword>
<gene>
    <name evidence="3" type="ORF">SAMN05216283_10839</name>
</gene>
<feature type="transmembrane region" description="Helical" evidence="1">
    <location>
        <begin position="54"/>
        <end position="83"/>
    </location>
</feature>
<dbReference type="STRING" id="655355.SAMN05216283_10839"/>
<evidence type="ECO:0000313" key="4">
    <source>
        <dbReference type="Proteomes" id="UP000198964"/>
    </source>
</evidence>
<keyword evidence="1" id="KW-0812">Transmembrane</keyword>
<evidence type="ECO:0000256" key="1">
    <source>
        <dbReference type="SAM" id="Phobius"/>
    </source>
</evidence>
<keyword evidence="4" id="KW-1185">Reference proteome</keyword>
<protein>
    <recommendedName>
        <fullName evidence="2">DUF6787 domain-containing protein</fullName>
    </recommendedName>
</protein>
<feature type="transmembrane region" description="Helical" evidence="1">
    <location>
        <begin position="15"/>
        <end position="34"/>
    </location>
</feature>
<dbReference type="Proteomes" id="UP000198964">
    <property type="component" value="Unassembled WGS sequence"/>
</dbReference>
<keyword evidence="1" id="KW-0472">Membrane</keyword>
<name>A0A1I2JD24_9BACT</name>
<dbReference type="AlphaFoldDB" id="A0A1I2JD24"/>
<dbReference type="RefSeq" id="WP_093920557.1">
    <property type="nucleotide sequence ID" value="NZ_FONW01000008.1"/>
</dbReference>
<accession>A0A1I2JD24</accession>
<reference evidence="3 4" key="1">
    <citation type="submission" date="2016-10" db="EMBL/GenBank/DDBJ databases">
        <authorList>
            <person name="de Groot N.N."/>
        </authorList>
    </citation>
    <scope>NUCLEOTIDE SEQUENCE [LARGE SCALE GENOMIC DNA]</scope>
    <source>
        <strain evidence="3 4">CGMCC 1.9156</strain>
    </source>
</reference>
<evidence type="ECO:0000259" key="2">
    <source>
        <dbReference type="Pfam" id="PF20584"/>
    </source>
</evidence>
<organism evidence="3 4">
    <name type="scientific">Sunxiuqinia elliptica</name>
    <dbReference type="NCBI Taxonomy" id="655355"/>
    <lineage>
        <taxon>Bacteria</taxon>
        <taxon>Pseudomonadati</taxon>
        <taxon>Bacteroidota</taxon>
        <taxon>Bacteroidia</taxon>
        <taxon>Marinilabiliales</taxon>
        <taxon>Prolixibacteraceae</taxon>
        <taxon>Sunxiuqinia</taxon>
    </lineage>
</organism>
<evidence type="ECO:0000313" key="3">
    <source>
        <dbReference type="EMBL" id="SFF51067.1"/>
    </source>
</evidence>
<proteinExistence type="predicted"/>
<feature type="domain" description="DUF6787" evidence="2">
    <location>
        <begin position="19"/>
        <end position="95"/>
    </location>
</feature>
<dbReference type="InterPro" id="IPR046714">
    <property type="entry name" value="DUF6787"/>
</dbReference>